<evidence type="ECO:0000256" key="1">
    <source>
        <dbReference type="ARBA" id="ARBA00010086"/>
    </source>
</evidence>
<proteinExistence type="inferred from homology"/>
<evidence type="ECO:0000256" key="2">
    <source>
        <dbReference type="ARBA" id="ARBA00012003"/>
    </source>
</evidence>
<dbReference type="Proteomes" id="UP000094801">
    <property type="component" value="Unassembled WGS sequence"/>
</dbReference>
<dbReference type="OrthoDB" id="978at2759"/>
<dbReference type="InterPro" id="IPR029063">
    <property type="entry name" value="SAM-dependent_MTases_sf"/>
</dbReference>
<dbReference type="Pfam" id="PF07942">
    <property type="entry name" value="CARME"/>
    <property type="match status" value="1"/>
</dbReference>
<organism evidence="6 7">
    <name type="scientific">[Candida] arabinofermentans NRRL YB-2248</name>
    <dbReference type="NCBI Taxonomy" id="983967"/>
    <lineage>
        <taxon>Eukaryota</taxon>
        <taxon>Fungi</taxon>
        <taxon>Dikarya</taxon>
        <taxon>Ascomycota</taxon>
        <taxon>Saccharomycotina</taxon>
        <taxon>Pichiomycetes</taxon>
        <taxon>Pichiales</taxon>
        <taxon>Pichiaceae</taxon>
        <taxon>Ogataea</taxon>
        <taxon>Ogataea/Candida clade</taxon>
    </lineage>
</organism>
<dbReference type="EC" id="2.1.1.22" evidence="2"/>
<keyword evidence="3" id="KW-0489">Methyltransferase</keyword>
<dbReference type="PANTHER" id="PTHR12303:SF6">
    <property type="entry name" value="CARNOSINE N-METHYLTRANSFERASE"/>
    <property type="match status" value="1"/>
</dbReference>
<dbReference type="GO" id="GO:0030735">
    <property type="term" value="F:carnosine N-methyltransferase activity"/>
    <property type="evidence" value="ECO:0007669"/>
    <property type="project" value="UniProtKB-EC"/>
</dbReference>
<dbReference type="STRING" id="983967.A0A1E4T1C3"/>
<reference evidence="7" key="1">
    <citation type="submission" date="2016-04" db="EMBL/GenBank/DDBJ databases">
        <title>Comparative genomics of biotechnologically important yeasts.</title>
        <authorList>
            <consortium name="DOE Joint Genome Institute"/>
            <person name="Riley R."/>
            <person name="Haridas S."/>
            <person name="Wolfe K.H."/>
            <person name="Lopes M.R."/>
            <person name="Hittinger C.T."/>
            <person name="Goker M."/>
            <person name="Salamov A."/>
            <person name="Wisecaver J."/>
            <person name="Long T.M."/>
            <person name="Aerts A.L."/>
            <person name="Barry K."/>
            <person name="Choi C."/>
            <person name="Clum A."/>
            <person name="Coughlan A.Y."/>
            <person name="Deshpande S."/>
            <person name="Douglass A.P."/>
            <person name="Hanson S.J."/>
            <person name="Klenk H.-P."/>
            <person name="Labutti K."/>
            <person name="Lapidus A."/>
            <person name="Lindquist E."/>
            <person name="Lipzen A."/>
            <person name="Meier-Kolthoff J.P."/>
            <person name="Ohm R.A."/>
            <person name="Otillar R.P."/>
            <person name="Pangilinan J."/>
            <person name="Peng Y."/>
            <person name="Rokas A."/>
            <person name="Rosa C.A."/>
            <person name="Scheuner C."/>
            <person name="Sibirny A.A."/>
            <person name="Slot J.C."/>
            <person name="Stielow J.B."/>
            <person name="Sun H."/>
            <person name="Kurtzman C.P."/>
            <person name="Blackwell M."/>
            <person name="Grigoriev I.V."/>
            <person name="Jeffries T.W."/>
        </authorList>
    </citation>
    <scope>NUCLEOTIDE SEQUENCE [LARGE SCALE GENOMIC DNA]</scope>
    <source>
        <strain evidence="7">NRRL YB-2248</strain>
    </source>
</reference>
<gene>
    <name evidence="6" type="ORF">CANARDRAFT_28323</name>
</gene>
<evidence type="ECO:0000256" key="4">
    <source>
        <dbReference type="ARBA" id="ARBA00022679"/>
    </source>
</evidence>
<name>A0A1E4T1C3_9ASCO</name>
<keyword evidence="7" id="KW-1185">Reference proteome</keyword>
<evidence type="ECO:0000256" key="3">
    <source>
        <dbReference type="ARBA" id="ARBA00022603"/>
    </source>
</evidence>
<evidence type="ECO:0000313" key="7">
    <source>
        <dbReference type="Proteomes" id="UP000094801"/>
    </source>
</evidence>
<dbReference type="InterPro" id="IPR012901">
    <property type="entry name" value="CARME"/>
</dbReference>
<dbReference type="GO" id="GO:0032259">
    <property type="term" value="P:methylation"/>
    <property type="evidence" value="ECO:0007669"/>
    <property type="project" value="UniProtKB-KW"/>
</dbReference>
<dbReference type="SMART" id="SM01296">
    <property type="entry name" value="N2227"/>
    <property type="match status" value="1"/>
</dbReference>
<accession>A0A1E4T1C3</accession>
<dbReference type="SUPFAM" id="SSF53335">
    <property type="entry name" value="S-adenosyl-L-methionine-dependent methyltransferases"/>
    <property type="match status" value="1"/>
</dbReference>
<dbReference type="EMBL" id="KV453852">
    <property type="protein sequence ID" value="ODV85540.1"/>
    <property type="molecule type" value="Genomic_DNA"/>
</dbReference>
<keyword evidence="4" id="KW-0808">Transferase</keyword>
<protein>
    <recommendedName>
        <fullName evidence="2">carnosine N-methyltransferase</fullName>
        <ecNumber evidence="2">2.1.1.22</ecNumber>
    </recommendedName>
</protein>
<dbReference type="AlphaFoldDB" id="A0A1E4T1C3"/>
<sequence>MEDPDQESKDLDEYKALTAVLTAQFKYAAWAKEQIILPRKLKWESLSDQEKQLLPWYQKHLEQLEHSINLNNDYLTEVAKSVATSWGAKSDNPEDWYDCSHQDLDKVRGIMIQAVREWSSIGQIERDASFGRILRECESLFPVVPERQNLEVLVPGAGLGRLVIEFVRRGFRTQGNEFSYHMLLNSSFILNSSFCENNYIMCPFIHKSSNVARRNDQLRQVFIPDFNPGDISFLNREYPEIPVADLMSMVAGSFVDLYGPPDLNKISETYTNDEQAASFRVENAGKFDIVSTCFFLDTSSNIIDYLKSIHHCMKQSGYWLNFGPLLWHHEDDDAIQNSIIINPETGEQKVVPTPVKGLELSKEDLFSLIEAVGFKFIKNESDIETTYGGDDKALGSWKYRCEFWVCQKV</sequence>
<keyword evidence="5" id="KW-0949">S-adenosyl-L-methionine</keyword>
<evidence type="ECO:0000256" key="5">
    <source>
        <dbReference type="ARBA" id="ARBA00022691"/>
    </source>
</evidence>
<comment type="similarity">
    <text evidence="1">Belongs to the carnosine N-methyltransferase family.</text>
</comment>
<evidence type="ECO:0000313" key="6">
    <source>
        <dbReference type="EMBL" id="ODV85540.1"/>
    </source>
</evidence>
<dbReference type="PANTHER" id="PTHR12303">
    <property type="entry name" value="CARNOSINE N-METHYLTRANSFERASE"/>
    <property type="match status" value="1"/>
</dbReference>